<evidence type="ECO:0000256" key="1">
    <source>
        <dbReference type="SAM" id="MobiDB-lite"/>
    </source>
</evidence>
<sequence>MRSGAESSEERRRGGGMLQDAHYYGCQTPVTTGKKNSFVLTEVDLEDLHHVRRSRRGVARNGCHHFVKIPRRP</sequence>
<proteinExistence type="predicted"/>
<organism evidence="2 3">
    <name type="scientific">Xenotaenia resolanae</name>
    <dbReference type="NCBI Taxonomy" id="208358"/>
    <lineage>
        <taxon>Eukaryota</taxon>
        <taxon>Metazoa</taxon>
        <taxon>Chordata</taxon>
        <taxon>Craniata</taxon>
        <taxon>Vertebrata</taxon>
        <taxon>Euteleostomi</taxon>
        <taxon>Actinopterygii</taxon>
        <taxon>Neopterygii</taxon>
        <taxon>Teleostei</taxon>
        <taxon>Neoteleostei</taxon>
        <taxon>Acanthomorphata</taxon>
        <taxon>Ovalentaria</taxon>
        <taxon>Atherinomorphae</taxon>
        <taxon>Cyprinodontiformes</taxon>
        <taxon>Goodeidae</taxon>
        <taxon>Xenotaenia</taxon>
    </lineage>
</organism>
<protein>
    <submittedName>
        <fullName evidence="2">Uncharacterized protein</fullName>
    </submittedName>
</protein>
<name>A0ABV0WCF1_9TELE</name>
<evidence type="ECO:0000313" key="2">
    <source>
        <dbReference type="EMBL" id="MEQ2266889.1"/>
    </source>
</evidence>
<accession>A0ABV0WCF1</accession>
<feature type="region of interest" description="Disordered" evidence="1">
    <location>
        <begin position="1"/>
        <end position="20"/>
    </location>
</feature>
<comment type="caution">
    <text evidence="2">The sequence shown here is derived from an EMBL/GenBank/DDBJ whole genome shotgun (WGS) entry which is preliminary data.</text>
</comment>
<keyword evidence="3" id="KW-1185">Reference proteome</keyword>
<dbReference type="Proteomes" id="UP001444071">
    <property type="component" value="Unassembled WGS sequence"/>
</dbReference>
<reference evidence="2 3" key="1">
    <citation type="submission" date="2021-06" db="EMBL/GenBank/DDBJ databases">
        <authorList>
            <person name="Palmer J.M."/>
        </authorList>
    </citation>
    <scope>NUCLEOTIDE SEQUENCE [LARGE SCALE GENOMIC DNA]</scope>
    <source>
        <strain evidence="2 3">XR_2019</strain>
        <tissue evidence="2">Muscle</tissue>
    </source>
</reference>
<gene>
    <name evidence="2" type="ORF">XENORESO_020781</name>
</gene>
<dbReference type="EMBL" id="JAHRIM010040872">
    <property type="protein sequence ID" value="MEQ2266889.1"/>
    <property type="molecule type" value="Genomic_DNA"/>
</dbReference>
<evidence type="ECO:0000313" key="3">
    <source>
        <dbReference type="Proteomes" id="UP001444071"/>
    </source>
</evidence>